<evidence type="ECO:0000256" key="5">
    <source>
        <dbReference type="ARBA" id="ARBA00022781"/>
    </source>
</evidence>
<gene>
    <name evidence="16" type="primary">atpF1</name>
    <name evidence="13" type="synonym">atpF</name>
    <name evidence="16" type="ORF">GCM10007853_14750</name>
</gene>
<comment type="subcellular location">
    <subcellularLocation>
        <location evidence="13">Cell membrane</location>
        <topology evidence="13">Single-pass membrane protein</topology>
    </subcellularLocation>
    <subcellularLocation>
        <location evidence="12">Endomembrane system</location>
        <topology evidence="12">Single-pass membrane protein</topology>
    </subcellularLocation>
</comment>
<keyword evidence="13" id="KW-1003">Cell membrane</keyword>
<dbReference type="CDD" id="cd06503">
    <property type="entry name" value="ATP-synt_Fo_b"/>
    <property type="match status" value="1"/>
</dbReference>
<sequence>MTANLIMAGGKAWYLASEFWVLVPVLLFFAIVAWKGGFKAMGSALDGRADAIRDELDEARRLREEAQTLLASYQRRQAEAEELAEDIVDRARRDAEAMATKARADLTERLQRRAAQAEAKIASAEAQALAEVRSRAADLAVDAAADLIRTELTAADKTRLFKDGVTQISGALN</sequence>
<dbReference type="HAMAP" id="MF_01398">
    <property type="entry name" value="ATP_synth_b_bprime"/>
    <property type="match status" value="1"/>
</dbReference>
<comment type="similarity">
    <text evidence="1 13 14">Belongs to the ATPase B chain family.</text>
</comment>
<evidence type="ECO:0000256" key="15">
    <source>
        <dbReference type="SAM" id="Coils"/>
    </source>
</evidence>
<keyword evidence="3 13" id="KW-0138">CF(0)</keyword>
<evidence type="ECO:0000313" key="16">
    <source>
        <dbReference type="EMBL" id="GLQ23601.1"/>
    </source>
</evidence>
<keyword evidence="6 13" id="KW-1133">Transmembrane helix</keyword>
<keyword evidence="8 13" id="KW-0472">Membrane</keyword>
<name>A0ABQ5VAJ6_9PROT</name>
<keyword evidence="7 13" id="KW-0406">Ion transport</keyword>
<evidence type="ECO:0000256" key="3">
    <source>
        <dbReference type="ARBA" id="ARBA00022547"/>
    </source>
</evidence>
<keyword evidence="9 13" id="KW-0066">ATP synthesis</keyword>
<keyword evidence="15" id="KW-0175">Coiled coil</keyword>
<protein>
    <recommendedName>
        <fullName evidence="13">ATP synthase subunit b</fullName>
    </recommendedName>
    <alternativeName>
        <fullName evidence="13">ATP synthase F(0) sector subunit b</fullName>
    </alternativeName>
    <alternativeName>
        <fullName evidence="13">ATPase subunit I</fullName>
    </alternativeName>
    <alternativeName>
        <fullName evidence="13">F-type ATPase subunit b</fullName>
        <shortName evidence="13">F-ATPase subunit b</shortName>
    </alternativeName>
</protein>
<comment type="subunit">
    <text evidence="13">F-type ATPases have 2 components, F(1) - the catalytic core - and F(0) - the membrane proton channel. F(1) has five subunits: alpha(3), beta(3), gamma(1), delta(1), epsilon(1). F(0) has three main subunits: a(1), b(2) and c(10-14). The alpha and beta chains form an alternating ring which encloses part of the gamma chain. F(1) is attached to F(0) by a central stalk formed by the gamma and epsilon chains, while a peripheral stalk is formed by the delta and b chains.</text>
</comment>
<evidence type="ECO:0000256" key="11">
    <source>
        <dbReference type="ARBA" id="ARBA00025614"/>
    </source>
</evidence>
<reference evidence="16" key="1">
    <citation type="journal article" date="2014" name="Int. J. Syst. Evol. Microbiol.">
        <title>Complete genome of a new Firmicutes species belonging to the dominant human colonic microbiota ('Ruminococcus bicirculans') reveals two chromosomes and a selective capacity to utilize plant glucans.</title>
        <authorList>
            <consortium name="NISC Comparative Sequencing Program"/>
            <person name="Wegmann U."/>
            <person name="Louis P."/>
            <person name="Goesmann A."/>
            <person name="Henrissat B."/>
            <person name="Duncan S.H."/>
            <person name="Flint H.J."/>
        </authorList>
    </citation>
    <scope>NUCLEOTIDE SEQUENCE</scope>
    <source>
        <strain evidence="16">NBRC 108219</strain>
    </source>
</reference>
<feature type="coiled-coil region" evidence="15">
    <location>
        <begin position="49"/>
        <end position="127"/>
    </location>
</feature>
<evidence type="ECO:0000313" key="17">
    <source>
        <dbReference type="Proteomes" id="UP001161391"/>
    </source>
</evidence>
<keyword evidence="2 13" id="KW-0813">Transport</keyword>
<keyword evidence="5 13" id="KW-0375">Hydrogen ion transport</keyword>
<evidence type="ECO:0000256" key="14">
    <source>
        <dbReference type="RuleBase" id="RU003848"/>
    </source>
</evidence>
<accession>A0ABQ5VAJ6</accession>
<evidence type="ECO:0000256" key="1">
    <source>
        <dbReference type="ARBA" id="ARBA00005513"/>
    </source>
</evidence>
<evidence type="ECO:0000256" key="2">
    <source>
        <dbReference type="ARBA" id="ARBA00022448"/>
    </source>
</evidence>
<evidence type="ECO:0000256" key="12">
    <source>
        <dbReference type="ARBA" id="ARBA00037847"/>
    </source>
</evidence>
<feature type="transmembrane region" description="Helical" evidence="13">
    <location>
        <begin position="12"/>
        <end position="34"/>
    </location>
</feature>
<dbReference type="EMBL" id="BSNK01000001">
    <property type="protein sequence ID" value="GLQ23601.1"/>
    <property type="molecule type" value="Genomic_DNA"/>
</dbReference>
<dbReference type="RefSeq" id="WP_284389177.1">
    <property type="nucleotide sequence ID" value="NZ_BSNK01000001.1"/>
</dbReference>
<dbReference type="InterPro" id="IPR050059">
    <property type="entry name" value="ATP_synthase_B_chain"/>
</dbReference>
<keyword evidence="4 13" id="KW-0812">Transmembrane</keyword>
<dbReference type="PANTHER" id="PTHR33445">
    <property type="entry name" value="ATP SYNTHASE SUBUNIT B', CHLOROPLASTIC"/>
    <property type="match status" value="1"/>
</dbReference>
<evidence type="ECO:0000256" key="4">
    <source>
        <dbReference type="ARBA" id="ARBA00022692"/>
    </source>
</evidence>
<organism evidence="16 17">
    <name type="scientific">Algimonas ampicilliniresistens</name>
    <dbReference type="NCBI Taxonomy" id="1298735"/>
    <lineage>
        <taxon>Bacteria</taxon>
        <taxon>Pseudomonadati</taxon>
        <taxon>Pseudomonadota</taxon>
        <taxon>Alphaproteobacteria</taxon>
        <taxon>Maricaulales</taxon>
        <taxon>Robiginitomaculaceae</taxon>
        <taxon>Algimonas</taxon>
    </lineage>
</organism>
<evidence type="ECO:0000256" key="13">
    <source>
        <dbReference type="HAMAP-Rule" id="MF_01398"/>
    </source>
</evidence>
<dbReference type="Proteomes" id="UP001161391">
    <property type="component" value="Unassembled WGS sequence"/>
</dbReference>
<keyword evidence="17" id="KW-1185">Reference proteome</keyword>
<dbReference type="InterPro" id="IPR002146">
    <property type="entry name" value="ATP_synth_b/b'su_bac/chlpt"/>
</dbReference>
<evidence type="ECO:0000256" key="9">
    <source>
        <dbReference type="ARBA" id="ARBA00023310"/>
    </source>
</evidence>
<dbReference type="PANTHER" id="PTHR33445:SF1">
    <property type="entry name" value="ATP SYNTHASE SUBUNIT B"/>
    <property type="match status" value="1"/>
</dbReference>
<comment type="function">
    <text evidence="10 13">F(1)F(0) ATP synthase produces ATP from ADP in the presence of a proton or sodium gradient. F-type ATPases consist of two structural domains, F(1) containing the extramembraneous catalytic core and F(0) containing the membrane proton channel, linked together by a central stalk and a peripheral stalk. During catalysis, ATP synthesis in the catalytic domain of F(1) is coupled via a rotary mechanism of the central stalk subunits to proton translocation.</text>
</comment>
<dbReference type="Pfam" id="PF00430">
    <property type="entry name" value="ATP-synt_B"/>
    <property type="match status" value="1"/>
</dbReference>
<evidence type="ECO:0000256" key="8">
    <source>
        <dbReference type="ARBA" id="ARBA00023136"/>
    </source>
</evidence>
<reference evidence="16" key="2">
    <citation type="submission" date="2023-01" db="EMBL/GenBank/DDBJ databases">
        <title>Draft genome sequence of Algimonas ampicilliniresistens strain NBRC 108219.</title>
        <authorList>
            <person name="Sun Q."/>
            <person name="Mori K."/>
        </authorList>
    </citation>
    <scope>NUCLEOTIDE SEQUENCE</scope>
    <source>
        <strain evidence="16">NBRC 108219</strain>
    </source>
</reference>
<evidence type="ECO:0000256" key="6">
    <source>
        <dbReference type="ARBA" id="ARBA00022989"/>
    </source>
</evidence>
<evidence type="ECO:0000256" key="10">
    <source>
        <dbReference type="ARBA" id="ARBA00025198"/>
    </source>
</evidence>
<comment type="caution">
    <text evidence="16">The sequence shown here is derived from an EMBL/GenBank/DDBJ whole genome shotgun (WGS) entry which is preliminary data.</text>
</comment>
<comment type="function">
    <text evidence="11">Component of the F(0) channel, it forms part of the peripheral stalk, linking F(1) to F(0). The b'-subunit is a diverged and duplicated form of b found in plants and photosynthetic bacteria.</text>
</comment>
<proteinExistence type="inferred from homology"/>
<evidence type="ECO:0000256" key="7">
    <source>
        <dbReference type="ARBA" id="ARBA00023065"/>
    </source>
</evidence>